<gene>
    <name evidence="2" type="ORF">SELSPUOL_01996</name>
</gene>
<comment type="caution">
    <text evidence="2">The sequence shown here is derived from an EMBL/GenBank/DDBJ whole genome shotgun (WGS) entry which is preliminary data.</text>
</comment>
<keyword evidence="1" id="KW-0472">Membrane</keyword>
<evidence type="ECO:0000313" key="2">
    <source>
        <dbReference type="EMBL" id="EEX76666.1"/>
    </source>
</evidence>
<dbReference type="Proteomes" id="UP000003505">
    <property type="component" value="Unassembled WGS sequence"/>
</dbReference>
<keyword evidence="1" id="KW-1133">Transmembrane helix</keyword>
<name>C9LWY9_SELS3</name>
<accession>C9LWY9</accession>
<dbReference type="EMBL" id="ACKP02000046">
    <property type="protein sequence ID" value="EEX76666.1"/>
    <property type="molecule type" value="Genomic_DNA"/>
</dbReference>
<keyword evidence="1" id="KW-0812">Transmembrane</keyword>
<sequence length="117" mass="13076">MSKTISPLRTAHVYGKLHAQTSTSWTKVRRPYRNLANRSAPFGLDLLGFHGNIENENGLLKNVRKPPYMHWGGLSYLFIIADAIAAVNFAADFFERRFSEAGGTSWIYPAHASSSYA</sequence>
<dbReference type="AlphaFoldDB" id="C9LWY9"/>
<organism evidence="2 3">
    <name type="scientific">Selenomonas sputigena (strain ATCC 35185 / DSM 20758 / CCUG 44933 / VPI D19B-28)</name>
    <dbReference type="NCBI Taxonomy" id="546271"/>
    <lineage>
        <taxon>Bacteria</taxon>
        <taxon>Bacillati</taxon>
        <taxon>Bacillota</taxon>
        <taxon>Negativicutes</taxon>
        <taxon>Selenomonadales</taxon>
        <taxon>Selenomonadaceae</taxon>
        <taxon>Selenomonas</taxon>
    </lineage>
</organism>
<protein>
    <submittedName>
        <fullName evidence="2">Uncharacterized protein</fullName>
    </submittedName>
</protein>
<reference evidence="2 3" key="1">
    <citation type="submission" date="2009-09" db="EMBL/GenBank/DDBJ databases">
        <authorList>
            <person name="Weinstock G."/>
            <person name="Sodergren E."/>
            <person name="Clifton S."/>
            <person name="Fulton L."/>
            <person name="Fulton B."/>
            <person name="Courtney L."/>
            <person name="Fronick C."/>
            <person name="Harrison M."/>
            <person name="Strong C."/>
            <person name="Farmer C."/>
            <person name="Delahaunty K."/>
            <person name="Markovic C."/>
            <person name="Hall O."/>
            <person name="Minx P."/>
            <person name="Tomlinson C."/>
            <person name="Mitreva M."/>
            <person name="Nelson J."/>
            <person name="Hou S."/>
            <person name="Wollam A."/>
            <person name="Pepin K.H."/>
            <person name="Johnson M."/>
            <person name="Bhonagiri V."/>
            <person name="Nash W.E."/>
            <person name="Warren W."/>
            <person name="Chinwalla A."/>
            <person name="Mardis E.R."/>
            <person name="Wilson R.K."/>
        </authorList>
    </citation>
    <scope>NUCLEOTIDE SEQUENCE [LARGE SCALE GENOMIC DNA]</scope>
    <source>
        <strain evidence="3">ATCC 35185 / DSM 20758 / VPI D19B-28</strain>
    </source>
</reference>
<evidence type="ECO:0000313" key="3">
    <source>
        <dbReference type="Proteomes" id="UP000003505"/>
    </source>
</evidence>
<evidence type="ECO:0000256" key="1">
    <source>
        <dbReference type="SAM" id="Phobius"/>
    </source>
</evidence>
<feature type="transmembrane region" description="Helical" evidence="1">
    <location>
        <begin position="68"/>
        <end position="91"/>
    </location>
</feature>
<proteinExistence type="predicted"/>